<dbReference type="OrthoDB" id="9774495at2"/>
<keyword evidence="7" id="KW-0808">Transferase</keyword>
<feature type="modified residue" description="N6-(pyridoxal phosphate)lysine" evidence="5">
    <location>
        <position position="199"/>
    </location>
</feature>
<dbReference type="GO" id="GO:0008483">
    <property type="term" value="F:transaminase activity"/>
    <property type="evidence" value="ECO:0007669"/>
    <property type="project" value="UniProtKB-KW"/>
</dbReference>
<evidence type="ECO:0000256" key="1">
    <source>
        <dbReference type="ARBA" id="ARBA00001933"/>
    </source>
</evidence>
<dbReference type="Gene3D" id="3.90.1150.10">
    <property type="entry name" value="Aspartate Aminotransferase, domain 1"/>
    <property type="match status" value="1"/>
</dbReference>
<dbReference type="Proteomes" id="UP000292459">
    <property type="component" value="Unassembled WGS sequence"/>
</dbReference>
<reference evidence="7 8" key="1">
    <citation type="submission" date="2018-11" db="EMBL/GenBank/DDBJ databases">
        <title>Whole genome sequencing of an environmental sample.</title>
        <authorList>
            <person name="Sarangi A.N."/>
            <person name="Singh D."/>
            <person name="Tripathy S."/>
        </authorList>
    </citation>
    <scope>NUCLEOTIDE SEQUENCE [LARGE SCALE GENOMIC DNA]</scope>
    <source>
        <strain evidence="7 8">Lakshadweep</strain>
    </source>
</reference>
<comment type="caution">
    <text evidence="7">The sequence shown here is derived from an EMBL/GenBank/DDBJ whole genome shotgun (WGS) entry which is preliminary data.</text>
</comment>
<dbReference type="InterPro" id="IPR023603">
    <property type="entry name" value="Low_specificity_L-TA-like"/>
</dbReference>
<dbReference type="CDD" id="cd06502">
    <property type="entry name" value="TA_like"/>
    <property type="match status" value="1"/>
</dbReference>
<accession>A0A4Q7E089</accession>
<evidence type="ECO:0000256" key="5">
    <source>
        <dbReference type="PIRSR" id="PIRSR017617-1"/>
    </source>
</evidence>
<sequence length="360" mass="38543">MIDLRSDTVTQPTPAMRQVIADAPVGDDVLGDDPTVNELEETVAELLGKEAAVYMPSGTMTNQVALRIHTEPGDEIILESQAHIYFYEAGGPAALSGVMCKLITGDRGIFTAADLQAALRPWNEHYPRTKLVCLENTHNRGGGSIFPLSEIRAIAQVCQANNLRLHLDGARFWNACIATGITEAEYANPFDTVSVCFSKGLGAPVGSALVGSKELMQRARRFRKMFGGGMRQAGIIAAGALYALKHQRDRLTDDHAHAQRLAQGLQAIDGISVDLDTVVTNLVYFHTPPTLPATVLANELAAVGVGVLPTAAHTLRAVTNLMVDQADIDTALEQIAAVMGQLRSQPQTPNPATTPTVAQY</sequence>
<keyword evidence="8" id="KW-1185">Reference proteome</keyword>
<dbReference type="InterPro" id="IPR015421">
    <property type="entry name" value="PyrdxlP-dep_Trfase_major"/>
</dbReference>
<gene>
    <name evidence="7" type="ORF">DYY88_23395</name>
</gene>
<dbReference type="GO" id="GO:0005829">
    <property type="term" value="C:cytosol"/>
    <property type="evidence" value="ECO:0007669"/>
    <property type="project" value="TreeGrafter"/>
</dbReference>
<dbReference type="FunFam" id="3.90.1150.10:FF:000041">
    <property type="entry name" value="Low-specificity L-threonine aldolase"/>
    <property type="match status" value="1"/>
</dbReference>
<dbReference type="Gene3D" id="3.40.640.10">
    <property type="entry name" value="Type I PLP-dependent aspartate aminotransferase-like (Major domain)"/>
    <property type="match status" value="1"/>
</dbReference>
<dbReference type="SUPFAM" id="SSF53383">
    <property type="entry name" value="PLP-dependent transferases"/>
    <property type="match status" value="1"/>
</dbReference>
<evidence type="ECO:0000256" key="3">
    <source>
        <dbReference type="ARBA" id="ARBA00022898"/>
    </source>
</evidence>
<dbReference type="PANTHER" id="PTHR48097">
    <property type="entry name" value="L-THREONINE ALDOLASE-RELATED"/>
    <property type="match status" value="1"/>
</dbReference>
<comment type="cofactor">
    <cofactor evidence="1">
        <name>pyridoxal 5'-phosphate</name>
        <dbReference type="ChEBI" id="CHEBI:597326"/>
    </cofactor>
</comment>
<dbReference type="InterPro" id="IPR015424">
    <property type="entry name" value="PyrdxlP-dep_Trfase"/>
</dbReference>
<dbReference type="NCBIfam" id="NF041359">
    <property type="entry name" value="GntG_guanitoxin"/>
    <property type="match status" value="1"/>
</dbReference>
<dbReference type="InterPro" id="IPR015422">
    <property type="entry name" value="PyrdxlP-dep_Trfase_small"/>
</dbReference>
<organism evidence="7 8">
    <name type="scientific">Leptolyngbya iicbica LK</name>
    <dbReference type="NCBI Taxonomy" id="2294035"/>
    <lineage>
        <taxon>Bacteria</taxon>
        <taxon>Bacillati</taxon>
        <taxon>Cyanobacteriota</taxon>
        <taxon>Cyanophyceae</taxon>
        <taxon>Leptolyngbyales</taxon>
        <taxon>Leptolyngbyaceae</taxon>
        <taxon>Leptolyngbya group</taxon>
        <taxon>Leptolyngbya</taxon>
        <taxon>Leptolyngbya iicbica</taxon>
    </lineage>
</organism>
<dbReference type="Pfam" id="PF01212">
    <property type="entry name" value="Beta_elim_lyase"/>
    <property type="match status" value="1"/>
</dbReference>
<dbReference type="AlphaFoldDB" id="A0A4Q7E089"/>
<name>A0A4Q7E089_9CYAN</name>
<dbReference type="GO" id="GO:0006567">
    <property type="term" value="P:L-threonine catabolic process"/>
    <property type="evidence" value="ECO:0007669"/>
    <property type="project" value="TreeGrafter"/>
</dbReference>
<feature type="domain" description="Aromatic amino acid beta-eliminating lyase/threonine aldolase" evidence="6">
    <location>
        <begin position="3"/>
        <end position="286"/>
    </location>
</feature>
<evidence type="ECO:0000313" key="8">
    <source>
        <dbReference type="Proteomes" id="UP000292459"/>
    </source>
</evidence>
<keyword evidence="7" id="KW-0032">Aminotransferase</keyword>
<evidence type="ECO:0000313" key="7">
    <source>
        <dbReference type="EMBL" id="RZM74753.1"/>
    </source>
</evidence>
<dbReference type="FunFam" id="3.40.640.10:FF:000030">
    <property type="entry name" value="Low-specificity L-threonine aldolase"/>
    <property type="match status" value="1"/>
</dbReference>
<dbReference type="InterPro" id="IPR001597">
    <property type="entry name" value="ArAA_b-elim_lyase/Thr_aldolase"/>
</dbReference>
<keyword evidence="3" id="KW-0663">Pyridoxal phosphate</keyword>
<evidence type="ECO:0000259" key="6">
    <source>
        <dbReference type="Pfam" id="PF01212"/>
    </source>
</evidence>
<proteinExistence type="inferred from homology"/>
<dbReference type="GO" id="GO:0008732">
    <property type="term" value="F:L-allo-threonine aldolase activity"/>
    <property type="evidence" value="ECO:0007669"/>
    <property type="project" value="TreeGrafter"/>
</dbReference>
<protein>
    <submittedName>
        <fullName evidence="7">Aminotransferase class I/II-fold pyridoxal phosphate-dependent enzyme</fullName>
    </submittedName>
</protein>
<dbReference type="PIRSF" id="PIRSF017617">
    <property type="entry name" value="Thr_aldolase"/>
    <property type="match status" value="1"/>
</dbReference>
<dbReference type="GO" id="GO:0006545">
    <property type="term" value="P:glycine biosynthetic process"/>
    <property type="evidence" value="ECO:0007669"/>
    <property type="project" value="TreeGrafter"/>
</dbReference>
<keyword evidence="4" id="KW-0456">Lyase</keyword>
<evidence type="ECO:0000256" key="2">
    <source>
        <dbReference type="ARBA" id="ARBA00006966"/>
    </source>
</evidence>
<dbReference type="PANTHER" id="PTHR48097:SF9">
    <property type="entry name" value="L-THREONINE ALDOLASE"/>
    <property type="match status" value="1"/>
</dbReference>
<evidence type="ECO:0000256" key="4">
    <source>
        <dbReference type="ARBA" id="ARBA00023239"/>
    </source>
</evidence>
<comment type="similarity">
    <text evidence="2">Belongs to the threonine aldolase family.</text>
</comment>
<dbReference type="EMBL" id="QVFV01000012">
    <property type="protein sequence ID" value="RZM74753.1"/>
    <property type="molecule type" value="Genomic_DNA"/>
</dbReference>